<gene>
    <name evidence="1" type="ORF">CU098_004670</name>
</gene>
<evidence type="ECO:0008006" key="3">
    <source>
        <dbReference type="Google" id="ProtNLM"/>
    </source>
</evidence>
<reference evidence="1 2" key="1">
    <citation type="journal article" date="2018" name="G3 (Bethesda)">
        <title>Phylogenetic and Phylogenomic Definition of Rhizopus Species.</title>
        <authorList>
            <person name="Gryganskyi A.P."/>
            <person name="Golan J."/>
            <person name="Dolatabadi S."/>
            <person name="Mondo S."/>
            <person name="Robb S."/>
            <person name="Idnurm A."/>
            <person name="Muszewska A."/>
            <person name="Steczkiewicz K."/>
            <person name="Masonjones S."/>
            <person name="Liao H.L."/>
            <person name="Gajdeczka M.T."/>
            <person name="Anike F."/>
            <person name="Vuek A."/>
            <person name="Anishchenko I.M."/>
            <person name="Voigt K."/>
            <person name="de Hoog G.S."/>
            <person name="Smith M.E."/>
            <person name="Heitman J."/>
            <person name="Vilgalys R."/>
            <person name="Stajich J.E."/>
        </authorList>
    </citation>
    <scope>NUCLEOTIDE SEQUENCE [LARGE SCALE GENOMIC DNA]</scope>
    <source>
        <strain evidence="1 2">LSU 92-RS-03</strain>
    </source>
</reference>
<accession>A0A367JK43</accession>
<organism evidence="1 2">
    <name type="scientific">Rhizopus stolonifer</name>
    <name type="common">Rhizopus nigricans</name>
    <dbReference type="NCBI Taxonomy" id="4846"/>
    <lineage>
        <taxon>Eukaryota</taxon>
        <taxon>Fungi</taxon>
        <taxon>Fungi incertae sedis</taxon>
        <taxon>Mucoromycota</taxon>
        <taxon>Mucoromycotina</taxon>
        <taxon>Mucoromycetes</taxon>
        <taxon>Mucorales</taxon>
        <taxon>Mucorineae</taxon>
        <taxon>Rhizopodaceae</taxon>
        <taxon>Rhizopus</taxon>
    </lineage>
</organism>
<dbReference type="AlphaFoldDB" id="A0A367JK43"/>
<evidence type="ECO:0000313" key="2">
    <source>
        <dbReference type="Proteomes" id="UP000253551"/>
    </source>
</evidence>
<dbReference type="STRING" id="4846.A0A367JK43"/>
<evidence type="ECO:0000313" key="1">
    <source>
        <dbReference type="EMBL" id="RCH90307.1"/>
    </source>
</evidence>
<comment type="caution">
    <text evidence="1">The sequence shown here is derived from an EMBL/GenBank/DDBJ whole genome shotgun (WGS) entry which is preliminary data.</text>
</comment>
<proteinExistence type="predicted"/>
<dbReference type="Proteomes" id="UP000253551">
    <property type="component" value="Unassembled WGS sequence"/>
</dbReference>
<name>A0A367JK43_RHIST</name>
<dbReference type="OrthoDB" id="5598377at2759"/>
<keyword evidence="2" id="KW-1185">Reference proteome</keyword>
<dbReference type="EMBL" id="PJQM01003180">
    <property type="protein sequence ID" value="RCH90307.1"/>
    <property type="molecule type" value="Genomic_DNA"/>
</dbReference>
<sequence>MALTTTTMKYSQKIAKTAATKIGRQQASMAPLVFPILSFQMLRRELQCETSADYLKETIESKSIKKSMSLLIYPITNNLCQSTEEMEDAVSKFYVQFYCPDQVRMKRIADLTSKSIPGIIYNILCIPLTLTKLQDGVARTSNQSSPGIDGLPYEPLPILLQHSLTGALAIKVYNDALTSWLQTCMTLLPKKGNLALLAN</sequence>
<protein>
    <recommendedName>
        <fullName evidence="3">Reverse transcriptase domain-containing protein</fullName>
    </recommendedName>
</protein>